<evidence type="ECO:0000313" key="2">
    <source>
        <dbReference type="Proteomes" id="UP001430377"/>
    </source>
</evidence>
<dbReference type="Proteomes" id="UP001430377">
    <property type="component" value="Unassembled WGS sequence"/>
</dbReference>
<comment type="caution">
    <text evidence="1">The sequence shown here is derived from an EMBL/GenBank/DDBJ whole genome shotgun (WGS) entry which is preliminary data.</text>
</comment>
<evidence type="ECO:0000313" key="1">
    <source>
        <dbReference type="EMBL" id="MBX0324678.1"/>
    </source>
</evidence>
<gene>
    <name evidence="1" type="ORF">EGH21_16750</name>
</gene>
<proteinExistence type="predicted"/>
<dbReference type="SUPFAM" id="SSF50475">
    <property type="entry name" value="FMN-binding split barrel"/>
    <property type="match status" value="1"/>
</dbReference>
<dbReference type="Gene3D" id="2.30.110.10">
    <property type="entry name" value="Electron Transport, Fmn-binding Protein, Chain A"/>
    <property type="match status" value="1"/>
</dbReference>
<sequence length="149" mass="16475">MESDHPVSMTDDEVDAFLGTGGTGVLSLSRTAVHSPHSVPVSYGYDADTRTFYFRLAVGPESAKTDLDDRPVSFVVHRQVDERWQSVVATGDLEDVERDDIASETLDGLGRVEIPLIDVFEDPTRVVDFEFYRLAPEELTGRAESPGRT</sequence>
<dbReference type="InterPro" id="IPR012349">
    <property type="entry name" value="Split_barrel_FMN-bd"/>
</dbReference>
<dbReference type="EMBL" id="RKLR01000007">
    <property type="protein sequence ID" value="MBX0324678.1"/>
    <property type="molecule type" value="Genomic_DNA"/>
</dbReference>
<dbReference type="Pfam" id="PF12900">
    <property type="entry name" value="Pyridox_ox_2"/>
    <property type="match status" value="1"/>
</dbReference>
<dbReference type="InterPro" id="IPR024747">
    <property type="entry name" value="Pyridox_Oxase-rel"/>
</dbReference>
<reference evidence="1 2" key="1">
    <citation type="submission" date="2021-06" db="EMBL/GenBank/DDBJ databases">
        <title>Halomicroarcula sp. a new haloarchaeum isolated from saline soil.</title>
        <authorList>
            <person name="Duran-Viseras A."/>
            <person name="Sanchez-Porro C."/>
            <person name="Ventosa A."/>
        </authorList>
    </citation>
    <scope>NUCLEOTIDE SEQUENCE [LARGE SCALE GENOMIC DNA]</scope>
    <source>
        <strain evidence="1 2">F13</strain>
    </source>
</reference>
<name>A0AAW4PUH9_9EURY</name>
<organism evidence="1 2">
    <name type="scientific">Haloarcula rubra</name>
    <dbReference type="NCBI Taxonomy" id="2487747"/>
    <lineage>
        <taxon>Archaea</taxon>
        <taxon>Methanobacteriati</taxon>
        <taxon>Methanobacteriota</taxon>
        <taxon>Stenosarchaea group</taxon>
        <taxon>Halobacteria</taxon>
        <taxon>Halobacteriales</taxon>
        <taxon>Haloarculaceae</taxon>
        <taxon>Haloarcula</taxon>
    </lineage>
</organism>
<dbReference type="RefSeq" id="WP_220619627.1">
    <property type="nucleotide sequence ID" value="NZ_RKLR01000007.1"/>
</dbReference>
<accession>A0AAW4PUH9</accession>
<dbReference type="AlphaFoldDB" id="A0AAW4PUH9"/>
<keyword evidence="2" id="KW-1185">Reference proteome</keyword>
<protein>
    <submittedName>
        <fullName evidence="1">Pyridoxamine 5'-phosphate oxidase family protein</fullName>
    </submittedName>
</protein>